<dbReference type="Pfam" id="PF02401">
    <property type="entry name" value="LYTB"/>
    <property type="match status" value="1"/>
</dbReference>
<evidence type="ECO:0000256" key="2">
    <source>
        <dbReference type="ARBA" id="ARBA00022485"/>
    </source>
</evidence>
<evidence type="ECO:0000256" key="1">
    <source>
        <dbReference type="ARBA" id="ARBA00006767"/>
    </source>
</evidence>
<feature type="domain" description="S1 motif" evidence="11">
    <location>
        <begin position="348"/>
        <end position="417"/>
    </location>
</feature>
<dbReference type="GO" id="GO:0003729">
    <property type="term" value="F:mRNA binding"/>
    <property type="evidence" value="ECO:0007669"/>
    <property type="project" value="UniProtKB-ARBA"/>
</dbReference>
<sequence length="727" mass="79979">MEIVLADYAGFCFGVKRALQMTHEASGRHNSLKSLGPLIHNPQVVEQLERQGVGVAHNTDEVQDDVVIIRSHGVSPDVLERLEGKAKATINATCPFVSRAQQLANRLTEEGYRTVVVGDKNHPEVIGIVGWTKGKAIVVETPEQAQGLDLHGEKVAVIAQTTQPEENFRAAVEILKKQKNDLVVHNTICHATRERQEAASRLARSVDLMVVVGGRNSANTKKLAKLCQATGTPTYHIEHAGELCAPWFQDIKRVGVTAGASTPEWIIEEVVEKMTDIKNEDINKEEMEQEGTAAETVEQEAEENAAQEAVPTEVEAAADEPTNPDDTAEDQDAVEAHLAENMPEIRRGSVITGTVVQVNDNGVMVDVGGKSEGIIPLNELSVNWVDQPDEVVNVGDEVVVEVLRVENEEGNPILSRKRLQRKQVWEKLEKTAESGEEIEAVVSEVVKGGLLVDVGIKGFVPASLAERGYVEDLSVYVGKTLRLKIIEMDRSKNKVVLSQKAILDEEFEKQRQETWGNLEEGEVRQGIVRRITDFGAFVDIGGVDGLLHVSELSWGRVDHPRDVLQEGQELEVKVLGVDREDERVSLGLKQLSANPWQTAAERYPEGTVVSGKVLRTAPFGAFVEVEPGIEGLVHISQLAHEHVEKTDDAVQPGDQVEVKVLGVDEDAQRMSLSIKETQPRPQRQAPSRPKAEPSKSHSYTQEEDSGIKIKDLVGDLSEMFEKRGEEE</sequence>
<feature type="binding site" evidence="9">
    <location>
        <position position="94"/>
    </location>
    <ligand>
        <name>[4Fe-4S] cluster</name>
        <dbReference type="ChEBI" id="CHEBI:49883"/>
    </ligand>
</feature>
<dbReference type="FunFam" id="2.40.50.140:FF:000103">
    <property type="entry name" value="protein RRP5 homolog"/>
    <property type="match status" value="1"/>
</dbReference>
<dbReference type="FunFam" id="2.40.50.140:FF:000051">
    <property type="entry name" value="RNA-binding transcriptional accessory protein"/>
    <property type="match status" value="1"/>
</dbReference>
<dbReference type="KEGG" id="dbc:MFMK1_002811"/>
<evidence type="ECO:0000259" key="11">
    <source>
        <dbReference type="PROSITE" id="PS50126"/>
    </source>
</evidence>
<dbReference type="GO" id="GO:0051745">
    <property type="term" value="F:4-hydroxy-3-methylbut-2-enyl diphosphate reductase activity"/>
    <property type="evidence" value="ECO:0007669"/>
    <property type="project" value="UniProtKB-UniRule"/>
</dbReference>
<dbReference type="CDD" id="cd05688">
    <property type="entry name" value="S1_RPS1_repeat_ec3"/>
    <property type="match status" value="1"/>
</dbReference>
<dbReference type="GO" id="GO:0051539">
    <property type="term" value="F:4 iron, 4 sulfur cluster binding"/>
    <property type="evidence" value="ECO:0007669"/>
    <property type="project" value="UniProtKB-UniRule"/>
</dbReference>
<keyword evidence="7" id="KW-0687">Ribonucleoprotein</keyword>
<feature type="binding site" evidence="9">
    <location>
        <position position="219"/>
    </location>
    <ligand>
        <name>(2E)-4-hydroxy-3-methylbut-2-enyl diphosphate</name>
        <dbReference type="ChEBI" id="CHEBI:128753"/>
    </ligand>
</feature>
<evidence type="ECO:0000256" key="6">
    <source>
        <dbReference type="ARBA" id="ARBA00023014"/>
    </source>
</evidence>
<feature type="binding site" evidence="9">
    <location>
        <position position="189"/>
    </location>
    <ligand>
        <name>[4Fe-4S] cluster</name>
        <dbReference type="ChEBI" id="CHEBI:49883"/>
    </ligand>
</feature>
<dbReference type="GO" id="GO:0003735">
    <property type="term" value="F:structural constituent of ribosome"/>
    <property type="evidence" value="ECO:0007669"/>
    <property type="project" value="TreeGrafter"/>
</dbReference>
<comment type="pathway">
    <text evidence="9">Isoprenoid biosynthesis; dimethylallyl diphosphate biosynthesis; dimethylallyl diphosphate from (2E)-4-hydroxy-3-methylbutenyl diphosphate: step 1/1.</text>
</comment>
<dbReference type="EMBL" id="CP121694">
    <property type="protein sequence ID" value="WRO22965.1"/>
    <property type="molecule type" value="Genomic_DNA"/>
</dbReference>
<dbReference type="CDD" id="cd13944">
    <property type="entry name" value="lytB_ispH"/>
    <property type="match status" value="1"/>
</dbReference>
<dbReference type="NCBIfam" id="TIGR00216">
    <property type="entry name" value="ispH_lytB"/>
    <property type="match status" value="1"/>
</dbReference>
<dbReference type="InterPro" id="IPR003029">
    <property type="entry name" value="S1_domain"/>
</dbReference>
<feature type="domain" description="S1 motif" evidence="11">
    <location>
        <begin position="521"/>
        <end position="589"/>
    </location>
</feature>
<organism evidence="12 13">
    <name type="scientific">Metallumcola ferriviriculae</name>
    <dbReference type="NCBI Taxonomy" id="3039180"/>
    <lineage>
        <taxon>Bacteria</taxon>
        <taxon>Bacillati</taxon>
        <taxon>Bacillota</taxon>
        <taxon>Clostridia</taxon>
        <taxon>Neomoorellales</taxon>
        <taxon>Desulfitibacteraceae</taxon>
        <taxon>Metallumcola</taxon>
    </lineage>
</organism>
<comment type="similarity">
    <text evidence="1">Belongs to the bacterial ribosomal protein bS1 family.</text>
</comment>
<keyword evidence="9" id="KW-0414">Isoprene biosynthesis</keyword>
<dbReference type="InterPro" id="IPR050437">
    <property type="entry name" value="Ribos_protein_bS1-like"/>
</dbReference>
<evidence type="ECO:0000256" key="5">
    <source>
        <dbReference type="ARBA" id="ARBA00023004"/>
    </source>
</evidence>
<keyword evidence="5 9" id="KW-0408">Iron</keyword>
<evidence type="ECO:0000256" key="3">
    <source>
        <dbReference type="ARBA" id="ARBA00022723"/>
    </source>
</evidence>
<feature type="binding site" evidence="9">
    <location>
        <position position="219"/>
    </location>
    <ligand>
        <name>isopentenyl diphosphate</name>
        <dbReference type="ChEBI" id="CHEBI:128769"/>
    </ligand>
</feature>
<protein>
    <recommendedName>
        <fullName evidence="9">4-hydroxy-3-methylbut-2-enyl diphosphate reductase</fullName>
        <shortName evidence="9">HMBPP reductase</shortName>
        <ecNumber evidence="9">1.17.7.4</ecNumber>
    </recommendedName>
</protein>
<dbReference type="Pfam" id="PF00575">
    <property type="entry name" value="S1"/>
    <property type="match status" value="4"/>
</dbReference>
<feature type="binding site" evidence="9">
    <location>
        <position position="261"/>
    </location>
    <ligand>
        <name>dimethylallyl diphosphate</name>
        <dbReference type="ChEBI" id="CHEBI:57623"/>
    </ligand>
</feature>
<dbReference type="InterPro" id="IPR003451">
    <property type="entry name" value="LytB/IspH"/>
</dbReference>
<dbReference type="EC" id="1.17.7.4" evidence="9"/>
<dbReference type="PROSITE" id="PS50126">
    <property type="entry name" value="S1"/>
    <property type="match status" value="4"/>
</dbReference>
<feature type="binding site" evidence="9">
    <location>
        <position position="217"/>
    </location>
    <ligand>
        <name>isopentenyl diphosphate</name>
        <dbReference type="ChEBI" id="CHEBI:128769"/>
    </ligand>
</feature>
<comment type="caution">
    <text evidence="9">Lacks conserved residue(s) required for the propagation of feature annotation.</text>
</comment>
<dbReference type="GO" id="GO:0046872">
    <property type="term" value="F:metal ion binding"/>
    <property type="evidence" value="ECO:0007669"/>
    <property type="project" value="UniProtKB-KW"/>
</dbReference>
<dbReference type="NCBIfam" id="NF000907">
    <property type="entry name" value="PRK00087.1"/>
    <property type="match status" value="1"/>
</dbReference>
<feature type="binding site" evidence="9">
    <location>
        <position position="40"/>
    </location>
    <ligand>
        <name>isopentenyl diphosphate</name>
        <dbReference type="ChEBI" id="CHEBI:128769"/>
    </ligand>
</feature>
<dbReference type="GO" id="GO:0005840">
    <property type="term" value="C:ribosome"/>
    <property type="evidence" value="ECO:0007669"/>
    <property type="project" value="UniProtKB-KW"/>
</dbReference>
<name>A0AAU0URQ7_9FIRM</name>
<evidence type="ECO:0000313" key="13">
    <source>
        <dbReference type="Proteomes" id="UP001329915"/>
    </source>
</evidence>
<keyword evidence="6 9" id="KW-0411">Iron-sulfur</keyword>
<feature type="binding site" evidence="9">
    <location>
        <position position="12"/>
    </location>
    <ligand>
        <name>[4Fe-4S] cluster</name>
        <dbReference type="ChEBI" id="CHEBI:49883"/>
    </ligand>
</feature>
<dbReference type="GO" id="GO:0019288">
    <property type="term" value="P:isopentenyl diphosphate biosynthetic process, methylerythritol 4-phosphate pathway"/>
    <property type="evidence" value="ECO:0007669"/>
    <property type="project" value="UniProtKB-UniRule"/>
</dbReference>
<comment type="function">
    <text evidence="8">Binds mRNA; thus facilitating recognition of the initiation point. It is needed to translate mRNA with a short Shine-Dalgarno (SD) purine-rich sequence.</text>
</comment>
<evidence type="ECO:0000256" key="7">
    <source>
        <dbReference type="ARBA" id="ARBA00023274"/>
    </source>
</evidence>
<comment type="catalytic activity">
    <reaction evidence="9">
        <text>isopentenyl diphosphate + 2 oxidized [2Fe-2S]-[ferredoxin] + H2O = (2E)-4-hydroxy-3-methylbut-2-enyl diphosphate + 2 reduced [2Fe-2S]-[ferredoxin] + 2 H(+)</text>
        <dbReference type="Rhea" id="RHEA:24488"/>
        <dbReference type="Rhea" id="RHEA-COMP:10000"/>
        <dbReference type="Rhea" id="RHEA-COMP:10001"/>
        <dbReference type="ChEBI" id="CHEBI:15377"/>
        <dbReference type="ChEBI" id="CHEBI:15378"/>
        <dbReference type="ChEBI" id="CHEBI:33737"/>
        <dbReference type="ChEBI" id="CHEBI:33738"/>
        <dbReference type="ChEBI" id="CHEBI:128753"/>
        <dbReference type="ChEBI" id="CHEBI:128769"/>
        <dbReference type="EC" id="1.17.7.4"/>
    </reaction>
</comment>
<evidence type="ECO:0000256" key="4">
    <source>
        <dbReference type="ARBA" id="ARBA00022980"/>
    </source>
</evidence>
<evidence type="ECO:0000313" key="12">
    <source>
        <dbReference type="EMBL" id="WRO22965.1"/>
    </source>
</evidence>
<keyword evidence="3 9" id="KW-0479">Metal-binding</keyword>
<dbReference type="InterPro" id="IPR035104">
    <property type="entry name" value="Ribosomal_protein_S1-like"/>
</dbReference>
<feature type="binding site" evidence="9">
    <location>
        <position position="261"/>
    </location>
    <ligand>
        <name>(2E)-4-hydroxy-3-methylbut-2-enyl diphosphate</name>
        <dbReference type="ChEBI" id="CHEBI:128753"/>
    </ligand>
</feature>
<feature type="binding site" evidence="9">
    <location>
        <position position="122"/>
    </location>
    <ligand>
        <name>dimethylallyl diphosphate</name>
        <dbReference type="ChEBI" id="CHEBI:57623"/>
    </ligand>
</feature>
<dbReference type="PANTHER" id="PTHR10724">
    <property type="entry name" value="30S RIBOSOMAL PROTEIN S1"/>
    <property type="match status" value="1"/>
</dbReference>
<feature type="binding site" evidence="9">
    <location>
        <position position="161"/>
    </location>
    <ligand>
        <name>(2E)-4-hydroxy-3-methylbut-2-enyl diphosphate</name>
        <dbReference type="ChEBI" id="CHEBI:128753"/>
    </ligand>
</feature>
<dbReference type="InterPro" id="IPR012340">
    <property type="entry name" value="NA-bd_OB-fold"/>
</dbReference>
<dbReference type="GO" id="GO:0050992">
    <property type="term" value="P:dimethylallyl diphosphate biosynthetic process"/>
    <property type="evidence" value="ECO:0007669"/>
    <property type="project" value="UniProtKB-UniRule"/>
</dbReference>
<comment type="cofactor">
    <cofactor evidence="9">
        <name>[4Fe-4S] cluster</name>
        <dbReference type="ChEBI" id="CHEBI:49883"/>
    </cofactor>
    <text evidence="9">Binds 1 [4Fe-4S] cluster per subunit.</text>
</comment>
<feature type="binding site" evidence="9">
    <location>
        <position position="217"/>
    </location>
    <ligand>
        <name>dimethylallyl diphosphate</name>
        <dbReference type="ChEBI" id="CHEBI:57623"/>
    </ligand>
</feature>
<feature type="compositionally biased region" description="Low complexity" evidence="10">
    <location>
        <begin position="679"/>
        <end position="688"/>
    </location>
</feature>
<dbReference type="Gene3D" id="3.40.1010.20">
    <property type="entry name" value="4-hydroxy-3-methylbut-2-enyl diphosphate reductase, catalytic domain"/>
    <property type="match status" value="2"/>
</dbReference>
<feature type="binding site" evidence="9">
    <location>
        <position position="72"/>
    </location>
    <ligand>
        <name>isopentenyl diphosphate</name>
        <dbReference type="ChEBI" id="CHEBI:128769"/>
    </ligand>
</feature>
<feature type="binding site" evidence="9">
    <location>
        <position position="219"/>
    </location>
    <ligand>
        <name>dimethylallyl diphosphate</name>
        <dbReference type="ChEBI" id="CHEBI:57623"/>
    </ligand>
</feature>
<keyword evidence="2 9" id="KW-0004">4Fe-4S</keyword>
<dbReference type="NCBIfam" id="NF005208">
    <property type="entry name" value="PRK06676.1"/>
    <property type="match status" value="1"/>
</dbReference>
<feature type="region of interest" description="Disordered" evidence="10">
    <location>
        <begin position="671"/>
        <end position="713"/>
    </location>
</feature>
<feature type="domain" description="S1 motif" evidence="11">
    <location>
        <begin position="606"/>
        <end position="675"/>
    </location>
</feature>
<feature type="binding site" evidence="9">
    <location>
        <position position="72"/>
    </location>
    <ligand>
        <name>dimethylallyl diphosphate</name>
        <dbReference type="ChEBI" id="CHEBI:57623"/>
    </ligand>
</feature>
<dbReference type="Proteomes" id="UP001329915">
    <property type="component" value="Chromosome"/>
</dbReference>
<dbReference type="PANTHER" id="PTHR10724:SF7">
    <property type="entry name" value="SMALL RIBOSOMAL SUBUNIT PROTEIN BS1C"/>
    <property type="match status" value="1"/>
</dbReference>
<dbReference type="GO" id="GO:0005737">
    <property type="term" value="C:cytoplasm"/>
    <property type="evidence" value="ECO:0007669"/>
    <property type="project" value="UniProtKB-ARBA"/>
</dbReference>
<dbReference type="Gene3D" id="2.40.50.140">
    <property type="entry name" value="Nucleic acid-binding proteins"/>
    <property type="match status" value="4"/>
</dbReference>
<feature type="binding site" evidence="9">
    <location>
        <position position="40"/>
    </location>
    <ligand>
        <name>(2E)-4-hydroxy-3-methylbut-2-enyl diphosphate</name>
        <dbReference type="ChEBI" id="CHEBI:128753"/>
    </ligand>
</feature>
<feature type="binding site" evidence="9">
    <location>
        <position position="122"/>
    </location>
    <ligand>
        <name>isopentenyl diphosphate</name>
        <dbReference type="ChEBI" id="CHEBI:128769"/>
    </ligand>
</feature>
<keyword evidence="4 12" id="KW-0689">Ribosomal protein</keyword>
<feature type="compositionally biased region" description="Acidic residues" evidence="10">
    <location>
        <begin position="316"/>
        <end position="329"/>
    </location>
</feature>
<comment type="pathway">
    <text evidence="9">Isoprenoid biosynthesis; isopentenyl diphosphate biosynthesis via DXP pathway; isopentenyl diphosphate from 1-deoxy-D-xylulose 5-phosphate: step 6/6.</text>
</comment>
<dbReference type="HAMAP" id="MF_00191">
    <property type="entry name" value="IspH"/>
    <property type="match status" value="1"/>
</dbReference>
<feature type="binding site" evidence="9">
    <location>
        <position position="72"/>
    </location>
    <ligand>
        <name>(2E)-4-hydroxy-3-methylbut-2-enyl diphosphate</name>
        <dbReference type="ChEBI" id="CHEBI:128753"/>
    </ligand>
</feature>
<accession>A0AAU0URQ7</accession>
<dbReference type="Gene3D" id="3.40.50.11270">
    <property type="match status" value="1"/>
</dbReference>
<keyword evidence="13" id="KW-1185">Reference proteome</keyword>
<feature type="binding site" evidence="9">
    <location>
        <position position="40"/>
    </location>
    <ligand>
        <name>dimethylallyl diphosphate</name>
        <dbReference type="ChEBI" id="CHEBI:57623"/>
    </ligand>
</feature>
<evidence type="ECO:0000256" key="9">
    <source>
        <dbReference type="HAMAP-Rule" id="MF_00191"/>
    </source>
</evidence>
<feature type="active site" description="Proton donor" evidence="9">
    <location>
        <position position="124"/>
    </location>
</feature>
<gene>
    <name evidence="9" type="primary">ispH</name>
    <name evidence="12" type="ORF">MFMK1_002811</name>
</gene>
<feature type="domain" description="S1 motif" evidence="11">
    <location>
        <begin position="435"/>
        <end position="500"/>
    </location>
</feature>
<feature type="binding site" evidence="9">
    <location>
        <position position="217"/>
    </location>
    <ligand>
        <name>(2E)-4-hydroxy-3-methylbut-2-enyl diphosphate</name>
        <dbReference type="ChEBI" id="CHEBI:128753"/>
    </ligand>
</feature>
<dbReference type="NCBIfam" id="NF002187">
    <property type="entry name" value="PRK01045.1-1"/>
    <property type="match status" value="1"/>
</dbReference>
<feature type="binding site" evidence="9">
    <location>
        <position position="122"/>
    </location>
    <ligand>
        <name>(2E)-4-hydroxy-3-methylbut-2-enyl diphosphate</name>
        <dbReference type="ChEBI" id="CHEBI:128753"/>
    </ligand>
</feature>
<keyword evidence="9 12" id="KW-0560">Oxidoreductase</keyword>
<comment type="catalytic activity">
    <reaction evidence="9">
        <text>dimethylallyl diphosphate + 2 oxidized [2Fe-2S]-[ferredoxin] + H2O = (2E)-4-hydroxy-3-methylbut-2-enyl diphosphate + 2 reduced [2Fe-2S]-[ferredoxin] + 2 H(+)</text>
        <dbReference type="Rhea" id="RHEA:24825"/>
        <dbReference type="Rhea" id="RHEA-COMP:10000"/>
        <dbReference type="Rhea" id="RHEA-COMP:10001"/>
        <dbReference type="ChEBI" id="CHEBI:15377"/>
        <dbReference type="ChEBI" id="CHEBI:15378"/>
        <dbReference type="ChEBI" id="CHEBI:33737"/>
        <dbReference type="ChEBI" id="CHEBI:33738"/>
        <dbReference type="ChEBI" id="CHEBI:57623"/>
        <dbReference type="ChEBI" id="CHEBI:128753"/>
        <dbReference type="EC" id="1.17.7.4"/>
    </reaction>
</comment>
<dbReference type="AlphaFoldDB" id="A0AAU0URQ7"/>
<dbReference type="PRINTS" id="PR00681">
    <property type="entry name" value="RIBOSOMALS1"/>
</dbReference>
<reference evidence="12 13" key="1">
    <citation type="submission" date="2023-04" db="EMBL/GenBank/DDBJ databases">
        <authorList>
            <person name="Hsu D."/>
        </authorList>
    </citation>
    <scope>NUCLEOTIDE SEQUENCE [LARGE SCALE GENOMIC DNA]</scope>
    <source>
        <strain evidence="12 13">MK1</strain>
    </source>
</reference>
<feature type="binding site" evidence="9">
    <location>
        <position position="261"/>
    </location>
    <ligand>
        <name>isopentenyl diphosphate</name>
        <dbReference type="ChEBI" id="CHEBI:128769"/>
    </ligand>
</feature>
<dbReference type="CDD" id="cd04465">
    <property type="entry name" value="S1_RPS1_repeat_ec2_hs2"/>
    <property type="match status" value="1"/>
</dbReference>
<evidence type="ECO:0000256" key="8">
    <source>
        <dbReference type="ARBA" id="ARBA00025604"/>
    </source>
</evidence>
<evidence type="ECO:0000256" key="10">
    <source>
        <dbReference type="SAM" id="MobiDB-lite"/>
    </source>
</evidence>
<proteinExistence type="inferred from homology"/>
<dbReference type="SUPFAM" id="SSF50249">
    <property type="entry name" value="Nucleic acid-binding proteins"/>
    <property type="match status" value="4"/>
</dbReference>
<comment type="function">
    <text evidence="9">Catalyzes the conversion of 1-hydroxy-2-methyl-2-(E)-butenyl 4-diphosphate (HMBPP) into a mixture of isopentenyl diphosphate (IPP) and dimethylallyl diphosphate (DMAPP). Acts in the terminal step of the DOXP/MEP pathway for isoprenoid precursor biosynthesis.</text>
</comment>
<feature type="region of interest" description="Disordered" evidence="10">
    <location>
        <begin position="286"/>
        <end position="329"/>
    </location>
</feature>
<dbReference type="SMART" id="SM00316">
    <property type="entry name" value="S1"/>
    <property type="match status" value="4"/>
</dbReference>
<dbReference type="GO" id="GO:0006412">
    <property type="term" value="P:translation"/>
    <property type="evidence" value="ECO:0007669"/>
    <property type="project" value="TreeGrafter"/>
</dbReference>
<dbReference type="GO" id="GO:0016114">
    <property type="term" value="P:terpenoid biosynthetic process"/>
    <property type="evidence" value="ECO:0007669"/>
    <property type="project" value="UniProtKB-UniRule"/>
</dbReference>
<dbReference type="GO" id="GO:1990904">
    <property type="term" value="C:ribonucleoprotein complex"/>
    <property type="evidence" value="ECO:0007669"/>
    <property type="project" value="UniProtKB-KW"/>
</dbReference>
<comment type="similarity">
    <text evidence="9">Belongs to the IspH family.</text>
</comment>